<dbReference type="GO" id="GO:0008233">
    <property type="term" value="F:peptidase activity"/>
    <property type="evidence" value="ECO:0007669"/>
    <property type="project" value="UniProtKB-KW"/>
</dbReference>
<dbReference type="AlphaFoldDB" id="A0A0D8PWK6"/>
<dbReference type="SUPFAM" id="SSF88697">
    <property type="entry name" value="PUA domain-like"/>
    <property type="match status" value="1"/>
</dbReference>
<comment type="caution">
    <text evidence="2">The sequence shown here is derived from an EMBL/GenBank/DDBJ whole genome shotgun (WGS) entry which is preliminary data.</text>
</comment>
<evidence type="ECO:0000313" key="5">
    <source>
        <dbReference type="Proteomes" id="UP000241954"/>
    </source>
</evidence>
<dbReference type="InterPro" id="IPR003111">
    <property type="entry name" value="Lon_prtase_N"/>
</dbReference>
<evidence type="ECO:0000313" key="2">
    <source>
        <dbReference type="EMBL" id="PSV98778.1"/>
    </source>
</evidence>
<keyword evidence="2" id="KW-0645">Protease</keyword>
<dbReference type="InterPro" id="IPR046336">
    <property type="entry name" value="Lon_prtase_N_sf"/>
</dbReference>
<name>A0A0D8PWK6_9GAMM</name>
<keyword evidence="4" id="KW-1185">Reference proteome</keyword>
<gene>
    <name evidence="2" type="ORF">C9I88_04960</name>
    <name evidence="3" type="ORF">C9J52_03565</name>
</gene>
<feature type="domain" description="Lon N-terminal" evidence="1">
    <location>
        <begin position="6"/>
        <end position="189"/>
    </location>
</feature>
<evidence type="ECO:0000313" key="4">
    <source>
        <dbReference type="Proteomes" id="UP000241190"/>
    </source>
</evidence>
<dbReference type="InterPro" id="IPR015947">
    <property type="entry name" value="PUA-like_sf"/>
</dbReference>
<dbReference type="STRING" id="56192.UB38_15625"/>
<protein>
    <submittedName>
        <fullName evidence="2">Lon protease</fullName>
    </submittedName>
</protein>
<dbReference type="RefSeq" id="WP_045036677.1">
    <property type="nucleotide sequence ID" value="NZ_JZSR01000011.1"/>
</dbReference>
<dbReference type="Pfam" id="PF02190">
    <property type="entry name" value="LON_substr_bdg"/>
    <property type="match status" value="1"/>
</dbReference>
<organism evidence="2 5">
    <name type="scientific">Photobacterium iliopiscarium</name>
    <dbReference type="NCBI Taxonomy" id="56192"/>
    <lineage>
        <taxon>Bacteria</taxon>
        <taxon>Pseudomonadati</taxon>
        <taxon>Pseudomonadota</taxon>
        <taxon>Gammaproteobacteria</taxon>
        <taxon>Vibrionales</taxon>
        <taxon>Vibrionaceae</taxon>
        <taxon>Photobacterium</taxon>
    </lineage>
</organism>
<proteinExistence type="predicted"/>
<evidence type="ECO:0000313" key="3">
    <source>
        <dbReference type="EMBL" id="PSW99086.1"/>
    </source>
</evidence>
<dbReference type="GO" id="GO:0006508">
    <property type="term" value="P:proteolysis"/>
    <property type="evidence" value="ECO:0007669"/>
    <property type="project" value="UniProtKB-KW"/>
</dbReference>
<evidence type="ECO:0000259" key="1">
    <source>
        <dbReference type="Pfam" id="PF02190"/>
    </source>
</evidence>
<reference evidence="2 5" key="1">
    <citation type="submission" date="2018-01" db="EMBL/GenBank/DDBJ databases">
        <title>Whole genome sequencing of Histamine producing bacteria.</title>
        <authorList>
            <person name="Butler K."/>
        </authorList>
    </citation>
    <scope>NUCLEOTIDE SEQUENCE [LARGE SCALE GENOMIC DNA]</scope>
    <source>
        <strain evidence="3 4">ATCC 51761</strain>
        <strain evidence="2 5">NCIMB 13481</strain>
    </source>
</reference>
<dbReference type="Gene3D" id="1.10.4060.10">
    <property type="entry name" value="BPP1347 like domain"/>
    <property type="match status" value="1"/>
</dbReference>
<accession>A0A0D8PWK6</accession>
<keyword evidence="2" id="KW-0378">Hydrolase</keyword>
<sequence length="198" mass="22384">MNTIALLPHSEHLLPGGRLNLIIARPCDIRMVTEAIASNHLFGLGMIDRNTPRETVTKIPAIATTVIIQDFNAITGGFLEIIVEGTNKVSILDLTMAHDNLLTATYAPHYNWPSIGITTENKILADKLKLLFISMPEISQRYPQPNYQDATWVCQRWLEILPIDIKQKQCLIHHPTAEITIHFLLQLLQDHNLINNLK</sequence>
<dbReference type="EMBL" id="PYOP01000004">
    <property type="protein sequence ID" value="PSW99086.1"/>
    <property type="molecule type" value="Genomic_DNA"/>
</dbReference>
<dbReference type="Proteomes" id="UP000241190">
    <property type="component" value="Unassembled WGS sequence"/>
</dbReference>
<dbReference type="Proteomes" id="UP000241954">
    <property type="component" value="Unassembled WGS sequence"/>
</dbReference>
<dbReference type="EMBL" id="PYLW01000003">
    <property type="protein sequence ID" value="PSV98778.1"/>
    <property type="molecule type" value="Genomic_DNA"/>
</dbReference>
<dbReference type="Gene3D" id="2.30.130.40">
    <property type="entry name" value="LON domain-like"/>
    <property type="match status" value="1"/>
</dbReference>